<feature type="transmembrane region" description="Helical" evidence="2">
    <location>
        <begin position="386"/>
        <end position="414"/>
    </location>
</feature>
<feature type="transmembrane region" description="Helical" evidence="2">
    <location>
        <begin position="319"/>
        <end position="342"/>
    </location>
</feature>
<keyword evidence="2" id="KW-1133">Transmembrane helix</keyword>
<accession>A0A0V0R500</accession>
<evidence type="ECO:0000313" key="3">
    <source>
        <dbReference type="EMBL" id="KRX09466.1"/>
    </source>
</evidence>
<feature type="compositionally biased region" description="Polar residues" evidence="1">
    <location>
        <begin position="543"/>
        <end position="557"/>
    </location>
</feature>
<keyword evidence="4" id="KW-1185">Reference proteome</keyword>
<dbReference type="AlphaFoldDB" id="A0A0V0R500"/>
<feature type="compositionally biased region" description="Acidic residues" evidence="1">
    <location>
        <begin position="558"/>
        <end position="567"/>
    </location>
</feature>
<keyword evidence="2" id="KW-0472">Membrane</keyword>
<dbReference type="EMBL" id="LDAU01000049">
    <property type="protein sequence ID" value="KRX09466.1"/>
    <property type="molecule type" value="Genomic_DNA"/>
</dbReference>
<protein>
    <recommendedName>
        <fullName evidence="5">Transmembrane protein</fullName>
    </recommendedName>
</protein>
<gene>
    <name evidence="3" type="ORF">PPERSA_00745</name>
</gene>
<proteinExistence type="predicted"/>
<evidence type="ECO:0000256" key="2">
    <source>
        <dbReference type="SAM" id="Phobius"/>
    </source>
</evidence>
<reference evidence="3 4" key="1">
    <citation type="journal article" date="2015" name="Sci. Rep.">
        <title>Genome of the facultative scuticociliatosis pathogen Pseudocohnilembus persalinus provides insight into its virulence through horizontal gene transfer.</title>
        <authorList>
            <person name="Xiong J."/>
            <person name="Wang G."/>
            <person name="Cheng J."/>
            <person name="Tian M."/>
            <person name="Pan X."/>
            <person name="Warren A."/>
            <person name="Jiang C."/>
            <person name="Yuan D."/>
            <person name="Miao W."/>
        </authorList>
    </citation>
    <scope>NUCLEOTIDE SEQUENCE [LARGE SCALE GENOMIC DNA]</scope>
    <source>
        <strain evidence="3">36N120E</strain>
    </source>
</reference>
<dbReference type="Proteomes" id="UP000054937">
    <property type="component" value="Unassembled WGS sequence"/>
</dbReference>
<comment type="caution">
    <text evidence="3">The sequence shown here is derived from an EMBL/GenBank/DDBJ whole genome shotgun (WGS) entry which is preliminary data.</text>
</comment>
<organism evidence="3 4">
    <name type="scientific">Pseudocohnilembus persalinus</name>
    <name type="common">Ciliate</name>
    <dbReference type="NCBI Taxonomy" id="266149"/>
    <lineage>
        <taxon>Eukaryota</taxon>
        <taxon>Sar</taxon>
        <taxon>Alveolata</taxon>
        <taxon>Ciliophora</taxon>
        <taxon>Intramacronucleata</taxon>
        <taxon>Oligohymenophorea</taxon>
        <taxon>Scuticociliatia</taxon>
        <taxon>Philasterida</taxon>
        <taxon>Pseudocohnilembidae</taxon>
        <taxon>Pseudocohnilembus</taxon>
    </lineage>
</organism>
<name>A0A0V0R500_PSEPJ</name>
<evidence type="ECO:0000256" key="1">
    <source>
        <dbReference type="SAM" id="MobiDB-lite"/>
    </source>
</evidence>
<feature type="transmembrane region" description="Helical" evidence="2">
    <location>
        <begin position="281"/>
        <end position="307"/>
    </location>
</feature>
<sequence length="567" mass="65667">MAFLKRIQYNDAPFQYIEFDASYCDSGFTRLQIYTFKGTEEGCNCGSEIQTDNCGTCDSIGETYQKKLFQWRGDYICAKRLNRYKLTDGDCPTGYTRCTPSVCIINSDYESGLCPITKIRIVANTSSQYSIYQSQAAGYSGATNSNYTIFYWREEGVEGIYTLTGSVESEPCWDLNKDPELSSSDFYYPLSKTSETCGEFGQDTDLSTSIDSYNYVQFLEDNGMTKTIDRLYNFESYKEGLNMALYTRRQITYLRSNCTDFNSYSINEVEGLVADMQSTGLFFFVMKIICAVGSSVCFLVELILLKGRFSKKLLGVSEFWMLFNTLLFISFVIEGSYVYYYYNQKEDIENYYTGLGENECFGVEQLNSDFKKIDDLFTGDVYNYQVIALLVFYWGIILLFVSVILECTQILLYITGYKKRKNKNKYGKKEQYEPFINQPYNDENRENNMYSIHNSFQGLGYYNPQHIQMQNLSRNPNYQGGEMQDYLNYNEYDPQFNQQLYQQNMKNINSGTNPNLNMESQIQQGSITPKPGKRLVNYKKTMQKSQSQNIRNQNNLGSDDDELVFED</sequence>
<dbReference type="InParanoid" id="A0A0V0R500"/>
<evidence type="ECO:0008006" key="5">
    <source>
        <dbReference type="Google" id="ProtNLM"/>
    </source>
</evidence>
<evidence type="ECO:0000313" key="4">
    <source>
        <dbReference type="Proteomes" id="UP000054937"/>
    </source>
</evidence>
<keyword evidence="2" id="KW-0812">Transmembrane</keyword>
<feature type="region of interest" description="Disordered" evidence="1">
    <location>
        <begin position="541"/>
        <end position="567"/>
    </location>
</feature>